<feature type="chain" id="PRO_5045261109" evidence="1">
    <location>
        <begin position="34"/>
        <end position="227"/>
    </location>
</feature>
<keyword evidence="1" id="KW-0732">Signal</keyword>
<evidence type="ECO:0000256" key="1">
    <source>
        <dbReference type="SAM" id="SignalP"/>
    </source>
</evidence>
<dbReference type="EMBL" id="JBHTKH010000001">
    <property type="protein sequence ID" value="MFD1052967.1"/>
    <property type="molecule type" value="Genomic_DNA"/>
</dbReference>
<dbReference type="InterPro" id="IPR006311">
    <property type="entry name" value="TAT_signal"/>
</dbReference>
<feature type="signal peptide" evidence="1">
    <location>
        <begin position="1"/>
        <end position="33"/>
    </location>
</feature>
<reference evidence="3" key="1">
    <citation type="journal article" date="2019" name="Int. J. Syst. Evol. Microbiol.">
        <title>The Global Catalogue of Microorganisms (GCM) 10K type strain sequencing project: providing services to taxonomists for standard genome sequencing and annotation.</title>
        <authorList>
            <consortium name="The Broad Institute Genomics Platform"/>
            <consortium name="The Broad Institute Genome Sequencing Center for Infectious Disease"/>
            <person name="Wu L."/>
            <person name="Ma J."/>
        </authorList>
    </citation>
    <scope>NUCLEOTIDE SEQUENCE [LARGE SCALE GENOMIC DNA]</scope>
    <source>
        <strain evidence="3">CCUG 57508</strain>
    </source>
</reference>
<dbReference type="PROSITE" id="PS51318">
    <property type="entry name" value="TAT"/>
    <property type="match status" value="1"/>
</dbReference>
<accession>A0ABW3MQN0</accession>
<protein>
    <submittedName>
        <fullName evidence="2">Uncharacterized protein</fullName>
    </submittedName>
</protein>
<dbReference type="Proteomes" id="UP001597046">
    <property type="component" value="Unassembled WGS sequence"/>
</dbReference>
<dbReference type="RefSeq" id="WP_386050139.1">
    <property type="nucleotide sequence ID" value="NZ_JBHTKH010000001.1"/>
</dbReference>
<comment type="caution">
    <text evidence="2">The sequence shown here is derived from an EMBL/GenBank/DDBJ whole genome shotgun (WGS) entry which is preliminary data.</text>
</comment>
<evidence type="ECO:0000313" key="3">
    <source>
        <dbReference type="Proteomes" id="UP001597046"/>
    </source>
</evidence>
<gene>
    <name evidence="2" type="ORF">ACFQ2V_01510</name>
</gene>
<name>A0ABW3MQN0_9MICO</name>
<evidence type="ECO:0000313" key="2">
    <source>
        <dbReference type="EMBL" id="MFD1052967.1"/>
    </source>
</evidence>
<proteinExistence type="predicted"/>
<keyword evidence="3" id="KW-1185">Reference proteome</keyword>
<sequence>MSRTILRRALAAVSAVAALAATLAVSSAAPASAAGTCSINTPTRWTISSPFKTMTLSLASNCATGTHAAWEAVAGSGPVDLVVFDGTRTEPFDMFDDDPLGRWTWRPLACKDAALVEVCTQNTRTMDVRLGGWSGLTATRSGSKVTLTTSAARYAYSVHKFVPWTGVRGTVQYKAPTATTWTSFKYVYPASNGRYSFTYSMASVRDYRVVFSDTSVVWGHTSATVRR</sequence>
<organism evidence="2 3">
    <name type="scientific">Terrabacter terrigena</name>
    <dbReference type="NCBI Taxonomy" id="574718"/>
    <lineage>
        <taxon>Bacteria</taxon>
        <taxon>Bacillati</taxon>
        <taxon>Actinomycetota</taxon>
        <taxon>Actinomycetes</taxon>
        <taxon>Micrococcales</taxon>
        <taxon>Intrasporangiaceae</taxon>
        <taxon>Terrabacter</taxon>
    </lineage>
</organism>